<sequence>MAMQLRLIKILLRCSSAFLLNCSLNKVSLTLISETPMFPEVNYSNRKEFLLAMILPHNACSLSEMHISATNRRTRLIKFKHLKSKSQKN</sequence>
<dbReference type="EMBL" id="KQ419590">
    <property type="protein sequence ID" value="KOF83028.1"/>
    <property type="molecule type" value="Genomic_DNA"/>
</dbReference>
<evidence type="ECO:0000313" key="2">
    <source>
        <dbReference type="EMBL" id="KOF83028.1"/>
    </source>
</evidence>
<evidence type="ECO:0000256" key="1">
    <source>
        <dbReference type="SAM" id="SignalP"/>
    </source>
</evidence>
<keyword evidence="1" id="KW-0732">Signal</keyword>
<feature type="signal peptide" evidence="1">
    <location>
        <begin position="1"/>
        <end position="17"/>
    </location>
</feature>
<organism evidence="2">
    <name type="scientific">Octopus bimaculoides</name>
    <name type="common">California two-spotted octopus</name>
    <dbReference type="NCBI Taxonomy" id="37653"/>
    <lineage>
        <taxon>Eukaryota</taxon>
        <taxon>Metazoa</taxon>
        <taxon>Spiralia</taxon>
        <taxon>Lophotrochozoa</taxon>
        <taxon>Mollusca</taxon>
        <taxon>Cephalopoda</taxon>
        <taxon>Coleoidea</taxon>
        <taxon>Octopodiformes</taxon>
        <taxon>Octopoda</taxon>
        <taxon>Incirrata</taxon>
        <taxon>Octopodidae</taxon>
        <taxon>Octopus</taxon>
    </lineage>
</organism>
<proteinExistence type="predicted"/>
<protein>
    <recommendedName>
        <fullName evidence="3">Secreted protein</fullName>
    </recommendedName>
</protein>
<evidence type="ECO:0008006" key="3">
    <source>
        <dbReference type="Google" id="ProtNLM"/>
    </source>
</evidence>
<name>A0A0L8H1B6_OCTBM</name>
<dbReference type="AlphaFoldDB" id="A0A0L8H1B6"/>
<feature type="chain" id="PRO_5005583410" description="Secreted protein" evidence="1">
    <location>
        <begin position="18"/>
        <end position="89"/>
    </location>
</feature>
<reference evidence="2" key="1">
    <citation type="submission" date="2015-07" db="EMBL/GenBank/DDBJ databases">
        <title>MeaNS - Measles Nucleotide Surveillance Program.</title>
        <authorList>
            <person name="Tran T."/>
            <person name="Druce J."/>
        </authorList>
    </citation>
    <scope>NUCLEOTIDE SEQUENCE</scope>
    <source>
        <strain evidence="2">UCB-OBI-ISO-001</strain>
        <tissue evidence="2">Gonad</tissue>
    </source>
</reference>
<accession>A0A0L8H1B6</accession>
<gene>
    <name evidence="2" type="ORF">OCBIM_22024505mg</name>
</gene>